<accession>A0AAW1R6B3</accession>
<keyword evidence="4" id="KW-0813">Transport</keyword>
<evidence type="ECO:0000256" key="6">
    <source>
        <dbReference type="ARBA" id="ARBA00022737"/>
    </source>
</evidence>
<feature type="repeat" description="Solcar" evidence="10">
    <location>
        <begin position="478"/>
        <end position="566"/>
    </location>
</feature>
<dbReference type="InterPro" id="IPR049563">
    <property type="entry name" value="TXTP-like"/>
</dbReference>
<evidence type="ECO:0000256" key="4">
    <source>
        <dbReference type="ARBA" id="ARBA00022448"/>
    </source>
</evidence>
<comment type="subcellular location">
    <subcellularLocation>
        <location evidence="1">Mitochondrion membrane</location>
        <topology evidence="1">Multi-pass membrane protein</topology>
    </subcellularLocation>
</comment>
<dbReference type="GO" id="GO:0031966">
    <property type="term" value="C:mitochondrial membrane"/>
    <property type="evidence" value="ECO:0007669"/>
    <property type="project" value="UniProtKB-SubCell"/>
</dbReference>
<evidence type="ECO:0000256" key="9">
    <source>
        <dbReference type="ARBA" id="ARBA00023136"/>
    </source>
</evidence>
<evidence type="ECO:0000256" key="12">
    <source>
        <dbReference type="SAM" id="Phobius"/>
    </source>
</evidence>
<evidence type="ECO:0000256" key="2">
    <source>
        <dbReference type="ARBA" id="ARBA00006375"/>
    </source>
</evidence>
<dbReference type="Proteomes" id="UP001489004">
    <property type="component" value="Unassembled WGS sequence"/>
</dbReference>
<dbReference type="PANTHER" id="PTHR45788">
    <property type="entry name" value="SUCCINATE/FUMARATE MITOCHONDRIAL TRANSPORTER-RELATED"/>
    <property type="match status" value="1"/>
</dbReference>
<evidence type="ECO:0000313" key="14">
    <source>
        <dbReference type="Proteomes" id="UP001489004"/>
    </source>
</evidence>
<evidence type="ECO:0000256" key="1">
    <source>
        <dbReference type="ARBA" id="ARBA00004225"/>
    </source>
</evidence>
<feature type="transmembrane region" description="Helical" evidence="12">
    <location>
        <begin position="299"/>
        <end position="322"/>
    </location>
</feature>
<evidence type="ECO:0000256" key="10">
    <source>
        <dbReference type="PROSITE-ProRule" id="PRU00282"/>
    </source>
</evidence>
<evidence type="ECO:0000256" key="5">
    <source>
        <dbReference type="ARBA" id="ARBA00022692"/>
    </source>
</evidence>
<keyword evidence="8" id="KW-0496">Mitochondrion</keyword>
<evidence type="ECO:0000256" key="3">
    <source>
        <dbReference type="ARBA" id="ARBA00009012"/>
    </source>
</evidence>
<comment type="similarity">
    <text evidence="3">Belongs to the TMEM19 family.</text>
</comment>
<dbReference type="GO" id="GO:0005469">
    <property type="term" value="F:succinate:fumarate antiporter activity"/>
    <property type="evidence" value="ECO:0007669"/>
    <property type="project" value="TreeGrafter"/>
</dbReference>
<comment type="similarity">
    <text evidence="2">Belongs to the mitochondrial carrier (TC 2.A.29) family.</text>
</comment>
<sequence length="676" mass="72002">MPGIESFVGRLHPTKPGLLPARSHLSCRSLNAARSFATQPQKPHLHQQKCHASVSASSSDPPAEQEQAKEEVEAALRRAQQAFESAQIKLEHVDRLPSARIRRQLPKVVRDALQLGRAPLLLAVVWASHCFGPAIQAVGAVAVGMAMAVWGRKKGALSPSGAASAFCVGAATLAPSFRCGVTLLAFYASSSKITAFREEAKAVDEAFKEGGQRDWKQVCCNALIPAGIALAFGYWTGGADVVLSTASASHATRALGGFLGYYACCCGDTWASELGQLSEATPRLITSLRPVRKGTNGGVTLLGLAASVAGGLFTGMTFYAAGLLSPTLRAVGGQASIATSQWALIPIGLAAGLFGSILDSVLGATVQFSGFNRTTSKVTSKQGADVVHISGSLGGVAEACCLQPIDVIKTRLQLDHAGKYKGIYHCGQTVIKEEGVKALWKGLTPFATHLTLKYALRMGTNAVYQGLLRDQEGNLSQTRRLMAGFCAGITEALVIVTPFEVVKIRLQQQKGTSKELLRYKGPVHAAVTIVRTDGLFGLWAGATPTVLRNGTNQMCLFWAKNNLDRLYWGKVEGDGKQLTPLQSMASGFSAAVLGPCATGPFDVIKTRLMAQEKSAGPVRYRGLFHALVTIPREEGIRALWRGLLPRLMRIPPGQAIVWAVSDQITGYFEKRAKQDA</sequence>
<keyword evidence="14" id="KW-1185">Reference proteome</keyword>
<evidence type="ECO:0000313" key="13">
    <source>
        <dbReference type="EMBL" id="KAK9829198.1"/>
    </source>
</evidence>
<evidence type="ECO:0008006" key="15">
    <source>
        <dbReference type="Google" id="ProtNLM"/>
    </source>
</evidence>
<dbReference type="SUPFAM" id="SSF103506">
    <property type="entry name" value="Mitochondrial carrier"/>
    <property type="match status" value="1"/>
</dbReference>
<feature type="repeat" description="Solcar" evidence="10">
    <location>
        <begin position="578"/>
        <end position="667"/>
    </location>
</feature>
<dbReference type="PROSITE" id="PS50920">
    <property type="entry name" value="SOLCAR"/>
    <property type="match status" value="3"/>
</dbReference>
<reference evidence="13 14" key="1">
    <citation type="journal article" date="2024" name="Nat. Commun.">
        <title>Phylogenomics reveals the evolutionary origins of lichenization in chlorophyte algae.</title>
        <authorList>
            <person name="Puginier C."/>
            <person name="Libourel C."/>
            <person name="Otte J."/>
            <person name="Skaloud P."/>
            <person name="Haon M."/>
            <person name="Grisel S."/>
            <person name="Petersen M."/>
            <person name="Berrin J.G."/>
            <person name="Delaux P.M."/>
            <person name="Dal Grande F."/>
            <person name="Keller J."/>
        </authorList>
    </citation>
    <scope>NUCLEOTIDE SEQUENCE [LARGE SCALE GENOMIC DNA]</scope>
    <source>
        <strain evidence="13 14">SAG 2043</strain>
    </source>
</reference>
<name>A0AAW1R6B3_9CHLO</name>
<dbReference type="EMBL" id="JALJOR010000001">
    <property type="protein sequence ID" value="KAK9829198.1"/>
    <property type="molecule type" value="Genomic_DNA"/>
</dbReference>
<dbReference type="Pfam" id="PF00153">
    <property type="entry name" value="Mito_carr"/>
    <property type="match status" value="2"/>
</dbReference>
<keyword evidence="7 12" id="KW-1133">Transmembrane helix</keyword>
<feature type="repeat" description="Solcar" evidence="10">
    <location>
        <begin position="385"/>
        <end position="467"/>
    </location>
</feature>
<dbReference type="InterPro" id="IPR018108">
    <property type="entry name" value="MCP_transmembrane"/>
</dbReference>
<dbReference type="InterPro" id="IPR023395">
    <property type="entry name" value="MCP_dom_sf"/>
</dbReference>
<dbReference type="AlphaFoldDB" id="A0AAW1R6B3"/>
<comment type="caution">
    <text evidence="13">The sequence shown here is derived from an EMBL/GenBank/DDBJ whole genome shotgun (WGS) entry which is preliminary data.</text>
</comment>
<keyword evidence="6" id="KW-0677">Repeat</keyword>
<proteinExistence type="inferred from homology"/>
<keyword evidence="5 10" id="KW-0812">Transmembrane</keyword>
<feature type="transmembrane region" description="Helical" evidence="12">
    <location>
        <begin position="120"/>
        <end position="150"/>
    </location>
</feature>
<protein>
    <recommendedName>
        <fullName evidence="15">Mitochondrial carrier protein</fullName>
    </recommendedName>
</protein>
<feature type="region of interest" description="Disordered" evidence="11">
    <location>
        <begin position="38"/>
        <end position="71"/>
    </location>
</feature>
<dbReference type="Gene3D" id="1.50.40.10">
    <property type="entry name" value="Mitochondrial carrier domain"/>
    <property type="match status" value="2"/>
</dbReference>
<dbReference type="Pfam" id="PF01940">
    <property type="entry name" value="DUF92"/>
    <property type="match status" value="1"/>
</dbReference>
<dbReference type="PANTHER" id="PTHR45788:SF2">
    <property type="entry name" value="SUCCINATE_FUMARATE MITOCHONDRIAL TRANSPORTER"/>
    <property type="match status" value="1"/>
</dbReference>
<dbReference type="InterPro" id="IPR002794">
    <property type="entry name" value="DUF92_TMEM19"/>
</dbReference>
<evidence type="ECO:0000256" key="8">
    <source>
        <dbReference type="ARBA" id="ARBA00023128"/>
    </source>
</evidence>
<keyword evidence="9 10" id="KW-0472">Membrane</keyword>
<gene>
    <name evidence="13" type="ORF">WJX72_004446</name>
</gene>
<evidence type="ECO:0000256" key="11">
    <source>
        <dbReference type="SAM" id="MobiDB-lite"/>
    </source>
</evidence>
<evidence type="ECO:0000256" key="7">
    <source>
        <dbReference type="ARBA" id="ARBA00022989"/>
    </source>
</evidence>
<organism evidence="13 14">
    <name type="scientific">[Myrmecia] bisecta</name>
    <dbReference type="NCBI Taxonomy" id="41462"/>
    <lineage>
        <taxon>Eukaryota</taxon>
        <taxon>Viridiplantae</taxon>
        <taxon>Chlorophyta</taxon>
        <taxon>core chlorophytes</taxon>
        <taxon>Trebouxiophyceae</taxon>
        <taxon>Trebouxiales</taxon>
        <taxon>Trebouxiaceae</taxon>
        <taxon>Myrmecia</taxon>
    </lineage>
</organism>